<dbReference type="InterPro" id="IPR016032">
    <property type="entry name" value="Sig_transdc_resp-reg_C-effctor"/>
</dbReference>
<protein>
    <submittedName>
        <fullName evidence="5">LuxR family transcriptional regulator</fullName>
    </submittedName>
</protein>
<evidence type="ECO:0000313" key="5">
    <source>
        <dbReference type="EMBL" id="MBJ3809687.1"/>
    </source>
</evidence>
<comment type="caution">
    <text evidence="5">The sequence shown here is derived from an EMBL/GenBank/DDBJ whole genome shotgun (WGS) entry which is preliminary data.</text>
</comment>
<reference evidence="5 6" key="1">
    <citation type="submission" date="2020-12" db="EMBL/GenBank/DDBJ databases">
        <title>Streptomyces typhae sp. nov., a novel endophytic actinomycete isolated from the root of cattail pollen (Typha angustifolia L.).</title>
        <authorList>
            <person name="Peng C."/>
            <person name="Liu C."/>
        </authorList>
    </citation>
    <scope>NUCLEOTIDE SEQUENCE [LARGE SCALE GENOMIC DNA]</scope>
    <source>
        <strain evidence="5 6">JCM 4753</strain>
    </source>
</reference>
<keyword evidence="2" id="KW-0238">DNA-binding</keyword>
<dbReference type="PROSITE" id="PS50043">
    <property type="entry name" value="HTH_LUXR_2"/>
    <property type="match status" value="1"/>
</dbReference>
<accession>A0ABS0X8Z8</accession>
<evidence type="ECO:0000256" key="2">
    <source>
        <dbReference type="ARBA" id="ARBA00023125"/>
    </source>
</evidence>
<dbReference type="SUPFAM" id="SSF46894">
    <property type="entry name" value="C-terminal effector domain of the bipartite response regulators"/>
    <property type="match status" value="1"/>
</dbReference>
<evidence type="ECO:0000313" key="6">
    <source>
        <dbReference type="Proteomes" id="UP000634780"/>
    </source>
</evidence>
<dbReference type="Gene3D" id="1.10.10.10">
    <property type="entry name" value="Winged helix-like DNA-binding domain superfamily/Winged helix DNA-binding domain"/>
    <property type="match status" value="1"/>
</dbReference>
<dbReference type="InterPro" id="IPR000792">
    <property type="entry name" value="Tscrpt_reg_LuxR_C"/>
</dbReference>
<keyword evidence="3" id="KW-0804">Transcription</keyword>
<sequence length="778" mass="83747">MAERSEGVPSSPLPGRFPTLHSKIGVPPLPTWAIPRPRQTERLYRGALGPLTVVTGPAGSGKSALVLLWAHTGRVPGPLAWISCDSGDELPGVFWPCVLEALRHAGVDVTAAGAAPVRGDALDYVFLARLAAGLGTRSTPVVLVLDDFHPAAGSVVAEGVAYLLKQAGAALRLVAVSRRDPPLPLHRSRLVGELAEIRMDDLAFDDRETAALLGQHGVSLSRPSVCALRERTEGWAAGLRLAAMSMAGHRDPEGFVRQFTGDDQAVASYLLEEVLDTQSADMRRLMLATSVPERVNAELATALVGRATGRLFSSMVERNAFFRPLGHGWYRCHQMLVTFLRLRLRHETPGLAGELQRKAATWFSEQGLLTEAVRSAAEAGDWLFASRLIVHQLAIGQALGLTDDRHTAELFRHMPHRVVTRSAARHEPEPALLRAAAALSHGDTAACEEALGHAERALAQLSDADGEHSATIRLTHAVITIQRTRTSDVPAAVKAANAVQVCFGEVSPEMLAARPELKALVLSTRGGDELRGGRLKAAETTLLAGLSAATAVGNTGLRRDCLEDLALLQALRGRFRAAAEFAAKAEHPTLAARSRPDRSGAAVLVAKGWVDLADDRLDAAECELSRAETALQSSPDPFVRAVRALVLSLTSIAEGRRDRALRTLASSREPAPVPWLAQRLDAAEREAHLTRPRPAGGFRTAGDRTRADTEAPQVLGTLSGRELDVLVHLAEMMTTEEIAAELYLSVNTVKTHLKSVYRKLAVTRRTAAVRRAREMRLL</sequence>
<dbReference type="CDD" id="cd06170">
    <property type="entry name" value="LuxR_C_like"/>
    <property type="match status" value="1"/>
</dbReference>
<keyword evidence="1" id="KW-0805">Transcription regulation</keyword>
<dbReference type="PANTHER" id="PTHR44688:SF16">
    <property type="entry name" value="DNA-BINDING TRANSCRIPTIONAL ACTIVATOR DEVR_DOSR"/>
    <property type="match status" value="1"/>
</dbReference>
<dbReference type="InterPro" id="IPR059106">
    <property type="entry name" value="WHD_MalT"/>
</dbReference>
<dbReference type="InterPro" id="IPR027417">
    <property type="entry name" value="P-loop_NTPase"/>
</dbReference>
<dbReference type="PANTHER" id="PTHR44688">
    <property type="entry name" value="DNA-BINDING TRANSCRIPTIONAL ACTIVATOR DEVR_DOSR"/>
    <property type="match status" value="1"/>
</dbReference>
<dbReference type="SMART" id="SM00421">
    <property type="entry name" value="HTH_LUXR"/>
    <property type="match status" value="1"/>
</dbReference>
<dbReference type="SUPFAM" id="SSF52540">
    <property type="entry name" value="P-loop containing nucleoside triphosphate hydrolases"/>
    <property type="match status" value="1"/>
</dbReference>
<dbReference type="EMBL" id="JAEKOZ010000013">
    <property type="protein sequence ID" value="MBJ3809687.1"/>
    <property type="molecule type" value="Genomic_DNA"/>
</dbReference>
<feature type="domain" description="HTH luxR-type" evidence="4">
    <location>
        <begin position="711"/>
        <end position="776"/>
    </location>
</feature>
<dbReference type="Pfam" id="PF00196">
    <property type="entry name" value="GerE"/>
    <property type="match status" value="1"/>
</dbReference>
<organism evidence="5 6">
    <name type="scientific">Streptomyces flavofungini</name>
    <dbReference type="NCBI Taxonomy" id="68200"/>
    <lineage>
        <taxon>Bacteria</taxon>
        <taxon>Bacillati</taxon>
        <taxon>Actinomycetota</taxon>
        <taxon>Actinomycetes</taxon>
        <taxon>Kitasatosporales</taxon>
        <taxon>Streptomycetaceae</taxon>
        <taxon>Streptomyces</taxon>
    </lineage>
</organism>
<dbReference type="Pfam" id="PF25873">
    <property type="entry name" value="WHD_MalT"/>
    <property type="match status" value="1"/>
</dbReference>
<dbReference type="InterPro" id="IPR036388">
    <property type="entry name" value="WH-like_DNA-bd_sf"/>
</dbReference>
<dbReference type="Proteomes" id="UP000634780">
    <property type="component" value="Unassembled WGS sequence"/>
</dbReference>
<keyword evidence="6" id="KW-1185">Reference proteome</keyword>
<evidence type="ECO:0000259" key="4">
    <source>
        <dbReference type="PROSITE" id="PS50043"/>
    </source>
</evidence>
<dbReference type="PRINTS" id="PR00038">
    <property type="entry name" value="HTHLUXR"/>
</dbReference>
<evidence type="ECO:0000256" key="3">
    <source>
        <dbReference type="ARBA" id="ARBA00023163"/>
    </source>
</evidence>
<gene>
    <name evidence="5" type="ORF">JGB26_21615</name>
</gene>
<proteinExistence type="predicted"/>
<evidence type="ECO:0000256" key="1">
    <source>
        <dbReference type="ARBA" id="ARBA00023015"/>
    </source>
</evidence>
<name>A0ABS0X8Z8_9ACTN</name>